<dbReference type="OrthoDB" id="695233at2759"/>
<dbReference type="AlphaFoldDB" id="A0A2U1L9W8"/>
<keyword evidence="2" id="KW-1185">Reference proteome</keyword>
<dbReference type="Pfam" id="PF11523">
    <property type="entry name" value="DUF3223"/>
    <property type="match status" value="2"/>
</dbReference>
<organism evidence="1 2">
    <name type="scientific">Artemisia annua</name>
    <name type="common">Sweet wormwood</name>
    <dbReference type="NCBI Taxonomy" id="35608"/>
    <lineage>
        <taxon>Eukaryota</taxon>
        <taxon>Viridiplantae</taxon>
        <taxon>Streptophyta</taxon>
        <taxon>Embryophyta</taxon>
        <taxon>Tracheophyta</taxon>
        <taxon>Spermatophyta</taxon>
        <taxon>Magnoliopsida</taxon>
        <taxon>eudicotyledons</taxon>
        <taxon>Gunneridae</taxon>
        <taxon>Pentapetalae</taxon>
        <taxon>asterids</taxon>
        <taxon>campanulids</taxon>
        <taxon>Asterales</taxon>
        <taxon>Asteraceae</taxon>
        <taxon>Asteroideae</taxon>
        <taxon>Anthemideae</taxon>
        <taxon>Artemisiinae</taxon>
        <taxon>Artemisia</taxon>
    </lineage>
</organism>
<dbReference type="EMBL" id="PKPP01010598">
    <property type="protein sequence ID" value="PWA45776.1"/>
    <property type="molecule type" value="Genomic_DNA"/>
</dbReference>
<evidence type="ECO:0000313" key="1">
    <source>
        <dbReference type="EMBL" id="PWA45776.1"/>
    </source>
</evidence>
<dbReference type="InterPro" id="IPR044673">
    <property type="entry name" value="DCL-like"/>
</dbReference>
<evidence type="ECO:0000313" key="2">
    <source>
        <dbReference type="Proteomes" id="UP000245207"/>
    </source>
</evidence>
<dbReference type="PANTHER" id="PTHR33415">
    <property type="entry name" value="PROTEIN EMBRYO DEFECTIVE 514"/>
    <property type="match status" value="1"/>
</dbReference>
<name>A0A2U1L9W8_ARTAN</name>
<gene>
    <name evidence="1" type="ORF">CTI12_AA514710</name>
</gene>
<proteinExistence type="predicted"/>
<protein>
    <submittedName>
        <fullName evidence="1">Copper amine oxidase, N2/N3-terminal</fullName>
    </submittedName>
</protein>
<reference evidence="1 2" key="1">
    <citation type="journal article" date="2018" name="Mol. Plant">
        <title>The genome of Artemisia annua provides insight into the evolution of Asteraceae family and artemisinin biosynthesis.</title>
        <authorList>
            <person name="Shen Q."/>
            <person name="Zhang L."/>
            <person name="Liao Z."/>
            <person name="Wang S."/>
            <person name="Yan T."/>
            <person name="Shi P."/>
            <person name="Liu M."/>
            <person name="Fu X."/>
            <person name="Pan Q."/>
            <person name="Wang Y."/>
            <person name="Lv Z."/>
            <person name="Lu X."/>
            <person name="Zhang F."/>
            <person name="Jiang W."/>
            <person name="Ma Y."/>
            <person name="Chen M."/>
            <person name="Hao X."/>
            <person name="Li L."/>
            <person name="Tang Y."/>
            <person name="Lv G."/>
            <person name="Zhou Y."/>
            <person name="Sun X."/>
            <person name="Brodelius P.E."/>
            <person name="Rose J.K.C."/>
            <person name="Tang K."/>
        </authorList>
    </citation>
    <scope>NUCLEOTIDE SEQUENCE [LARGE SCALE GENOMIC DNA]</scope>
    <source>
        <strain evidence="2">cv. Huhao1</strain>
        <tissue evidence="1">Leaf</tissue>
    </source>
</reference>
<sequence>MKLFRLQRPVFFPCGNTPFIYALSTYSTPCCISDKVYKPLTLADEAIVVEKVLAYHPHSEDKIGCGIDYIMVDRHPHYRFSRCLFVVRTDGGVIDFSYKSALKLTSAVVIDVNYSFQLPNSNAVVLVHMPSRIVVDLCFKDPFGPSPSSAIWIFYPLPSILVAHHVCGRFEGHYNVVSSVYMWESPTWKQLYCVSCHRYLDGERLTQTDEKTVVEKLLAYHPHSEDKIGCGLDSIMVDRHPQFRNSRCLFVVRKDGVWIDFSYQKCIRSYIRQKYPVYAERFIKEHYKRSST</sequence>
<dbReference type="Gene3D" id="3.10.450.40">
    <property type="match status" value="2"/>
</dbReference>
<dbReference type="GO" id="GO:0009507">
    <property type="term" value="C:chloroplast"/>
    <property type="evidence" value="ECO:0007669"/>
    <property type="project" value="TreeGrafter"/>
</dbReference>
<dbReference type="Proteomes" id="UP000245207">
    <property type="component" value="Unassembled WGS sequence"/>
</dbReference>
<dbReference type="GO" id="GO:1901259">
    <property type="term" value="P:chloroplast rRNA processing"/>
    <property type="evidence" value="ECO:0007669"/>
    <property type="project" value="TreeGrafter"/>
</dbReference>
<accession>A0A2U1L9W8</accession>
<dbReference type="GO" id="GO:0009658">
    <property type="term" value="P:chloroplast organization"/>
    <property type="evidence" value="ECO:0007669"/>
    <property type="project" value="TreeGrafter"/>
</dbReference>
<dbReference type="PANTHER" id="PTHR33415:SF4">
    <property type="entry name" value="DCL PROTEIN (DUF3223)"/>
    <property type="match status" value="1"/>
</dbReference>
<comment type="caution">
    <text evidence="1">The sequence shown here is derived from an EMBL/GenBank/DDBJ whole genome shotgun (WGS) entry which is preliminary data.</text>
</comment>